<feature type="domain" description="HTH cro/C1-type" evidence="1">
    <location>
        <begin position="26"/>
        <end position="66"/>
    </location>
</feature>
<sequence>MVREAHQVQTVLEYLVMINDQSYSGVGRKLNITPQQFSDWIKKRRPIPRERLHELAHYFDIEQDALIDSNYYAKPLTLSGRIQLHMRFVQHKIASMEHDGADRGDIVPYYEKQRQLQRELKDEIRLARVAELLIKGNPQIDSIIDDVLDELEAGRWDELSSRLNREDS</sequence>
<dbReference type="EMBL" id="QUBQ01000003">
    <property type="protein sequence ID" value="REK74273.1"/>
    <property type="molecule type" value="Genomic_DNA"/>
</dbReference>
<dbReference type="InterPro" id="IPR010982">
    <property type="entry name" value="Lambda_DNA-bd_dom_sf"/>
</dbReference>
<protein>
    <submittedName>
        <fullName evidence="2">XRE family transcriptional regulator</fullName>
    </submittedName>
</protein>
<evidence type="ECO:0000313" key="2">
    <source>
        <dbReference type="EMBL" id="REK74273.1"/>
    </source>
</evidence>
<dbReference type="PROSITE" id="PS50943">
    <property type="entry name" value="HTH_CROC1"/>
    <property type="match status" value="1"/>
</dbReference>
<dbReference type="AlphaFoldDB" id="A0A371PEA1"/>
<comment type="caution">
    <text evidence="2">The sequence shown here is derived from an EMBL/GenBank/DDBJ whole genome shotgun (WGS) entry which is preliminary data.</text>
</comment>
<evidence type="ECO:0000313" key="3">
    <source>
        <dbReference type="Proteomes" id="UP000261905"/>
    </source>
</evidence>
<gene>
    <name evidence="2" type="ORF">DX130_17180</name>
</gene>
<dbReference type="OrthoDB" id="1904300at2"/>
<name>A0A371PEA1_9BACL</name>
<dbReference type="Gene3D" id="1.10.260.40">
    <property type="entry name" value="lambda repressor-like DNA-binding domains"/>
    <property type="match status" value="1"/>
</dbReference>
<keyword evidence="3" id="KW-1185">Reference proteome</keyword>
<proteinExistence type="predicted"/>
<dbReference type="SUPFAM" id="SSF47413">
    <property type="entry name" value="lambda repressor-like DNA-binding domains"/>
    <property type="match status" value="1"/>
</dbReference>
<evidence type="ECO:0000259" key="1">
    <source>
        <dbReference type="PROSITE" id="PS50943"/>
    </source>
</evidence>
<dbReference type="Proteomes" id="UP000261905">
    <property type="component" value="Unassembled WGS sequence"/>
</dbReference>
<organism evidence="2 3">
    <name type="scientific">Paenibacillus paeoniae</name>
    <dbReference type="NCBI Taxonomy" id="2292705"/>
    <lineage>
        <taxon>Bacteria</taxon>
        <taxon>Bacillati</taxon>
        <taxon>Bacillota</taxon>
        <taxon>Bacilli</taxon>
        <taxon>Bacillales</taxon>
        <taxon>Paenibacillaceae</taxon>
        <taxon>Paenibacillus</taxon>
    </lineage>
</organism>
<dbReference type="InterPro" id="IPR001387">
    <property type="entry name" value="Cro/C1-type_HTH"/>
</dbReference>
<reference evidence="2 3" key="1">
    <citation type="submission" date="2018-08" db="EMBL/GenBank/DDBJ databases">
        <title>Paenibacillus sp. M4BSY-1, whole genome shotgun sequence.</title>
        <authorList>
            <person name="Tuo L."/>
        </authorList>
    </citation>
    <scope>NUCLEOTIDE SEQUENCE [LARGE SCALE GENOMIC DNA]</scope>
    <source>
        <strain evidence="2 3">M4BSY-1</strain>
    </source>
</reference>
<dbReference type="GO" id="GO:0003677">
    <property type="term" value="F:DNA binding"/>
    <property type="evidence" value="ECO:0007669"/>
    <property type="project" value="InterPro"/>
</dbReference>
<dbReference type="RefSeq" id="WP_116047492.1">
    <property type="nucleotide sequence ID" value="NZ_QUBQ01000003.1"/>
</dbReference>
<accession>A0A371PEA1</accession>